<dbReference type="Pfam" id="PF00759">
    <property type="entry name" value="Glyco_hydro_9"/>
    <property type="match status" value="1"/>
</dbReference>
<dbReference type="InterPro" id="IPR012341">
    <property type="entry name" value="6hp_glycosidase-like_sf"/>
</dbReference>
<feature type="domain" description="Secretion system C-terminal sorting" evidence="8">
    <location>
        <begin position="645"/>
        <end position="721"/>
    </location>
</feature>
<keyword evidence="4" id="KW-0326">Glycosidase</keyword>
<evidence type="ECO:0000259" key="7">
    <source>
        <dbReference type="Pfam" id="PF02927"/>
    </source>
</evidence>
<dbReference type="STRING" id="1003.SAMN04488541_100651"/>
<evidence type="ECO:0000259" key="6">
    <source>
        <dbReference type="Pfam" id="PF00759"/>
    </source>
</evidence>
<dbReference type="RefSeq" id="WP_091540950.1">
    <property type="nucleotide sequence ID" value="NZ_FONY01000006.1"/>
</dbReference>
<keyword evidence="3" id="KW-0119">Carbohydrate metabolism</keyword>
<organism evidence="9 10">
    <name type="scientific">Thermoflexibacter ruber</name>
    <dbReference type="NCBI Taxonomy" id="1003"/>
    <lineage>
        <taxon>Bacteria</taxon>
        <taxon>Pseudomonadati</taxon>
        <taxon>Bacteroidota</taxon>
        <taxon>Cytophagia</taxon>
        <taxon>Cytophagales</taxon>
        <taxon>Thermoflexibacteraceae</taxon>
        <taxon>Thermoflexibacter</taxon>
    </lineage>
</organism>
<evidence type="ECO:0000256" key="2">
    <source>
        <dbReference type="ARBA" id="ARBA00022801"/>
    </source>
</evidence>
<evidence type="ECO:0000259" key="8">
    <source>
        <dbReference type="Pfam" id="PF18962"/>
    </source>
</evidence>
<dbReference type="AlphaFoldDB" id="A0A1I2D3R8"/>
<gene>
    <name evidence="9" type="ORF">SAMN04488541_100651</name>
</gene>
<dbReference type="SUPFAM" id="SSF48208">
    <property type="entry name" value="Six-hairpin glycosidases"/>
    <property type="match status" value="1"/>
</dbReference>
<name>A0A1I2D3R8_9BACT</name>
<keyword evidence="2" id="KW-0378">Hydrolase</keyword>
<evidence type="ECO:0000256" key="3">
    <source>
        <dbReference type="ARBA" id="ARBA00023277"/>
    </source>
</evidence>
<dbReference type="NCBIfam" id="TIGR04183">
    <property type="entry name" value="Por_Secre_tail"/>
    <property type="match status" value="1"/>
</dbReference>
<feature type="domain" description="Glycoside hydrolase family 9" evidence="6">
    <location>
        <begin position="134"/>
        <end position="610"/>
    </location>
</feature>
<evidence type="ECO:0000256" key="5">
    <source>
        <dbReference type="ARBA" id="ARBA00023326"/>
    </source>
</evidence>
<dbReference type="Gene3D" id="2.60.40.10">
    <property type="entry name" value="Immunoglobulins"/>
    <property type="match status" value="1"/>
</dbReference>
<dbReference type="InterPro" id="IPR008928">
    <property type="entry name" value="6-hairpin_glycosidase_sf"/>
</dbReference>
<evidence type="ECO:0000313" key="10">
    <source>
        <dbReference type="Proteomes" id="UP000199513"/>
    </source>
</evidence>
<dbReference type="InterPro" id="IPR013783">
    <property type="entry name" value="Ig-like_fold"/>
</dbReference>
<dbReference type="InterPro" id="IPR014756">
    <property type="entry name" value="Ig_E-set"/>
</dbReference>
<dbReference type="GO" id="GO:0008810">
    <property type="term" value="F:cellulase activity"/>
    <property type="evidence" value="ECO:0007669"/>
    <property type="project" value="InterPro"/>
</dbReference>
<dbReference type="GO" id="GO:0000272">
    <property type="term" value="P:polysaccharide catabolic process"/>
    <property type="evidence" value="ECO:0007669"/>
    <property type="project" value="UniProtKB-KW"/>
</dbReference>
<proteinExistence type="inferred from homology"/>
<dbReference type="InterPro" id="IPR001701">
    <property type="entry name" value="Glyco_hydro_9"/>
</dbReference>
<dbReference type="SUPFAM" id="SSF81296">
    <property type="entry name" value="E set domains"/>
    <property type="match status" value="1"/>
</dbReference>
<comment type="similarity">
    <text evidence="1">Belongs to the glycosyl hydrolase 9 (cellulase E) family.</text>
</comment>
<dbReference type="Proteomes" id="UP000199513">
    <property type="component" value="Unassembled WGS sequence"/>
</dbReference>
<keyword evidence="5" id="KW-0624">Polysaccharide degradation</keyword>
<dbReference type="InterPro" id="IPR004197">
    <property type="entry name" value="Cellulase_Ig-like"/>
</dbReference>
<dbReference type="CDD" id="cd02850">
    <property type="entry name" value="E_set_Cellulase_N"/>
    <property type="match status" value="1"/>
</dbReference>
<dbReference type="PANTHER" id="PTHR22298">
    <property type="entry name" value="ENDO-1,4-BETA-GLUCANASE"/>
    <property type="match status" value="1"/>
</dbReference>
<evidence type="ECO:0000313" key="9">
    <source>
        <dbReference type="EMBL" id="SFE75125.1"/>
    </source>
</evidence>
<reference evidence="9 10" key="1">
    <citation type="submission" date="2016-10" db="EMBL/GenBank/DDBJ databases">
        <authorList>
            <person name="de Groot N.N."/>
        </authorList>
    </citation>
    <scope>NUCLEOTIDE SEQUENCE [LARGE SCALE GENOMIC DNA]</scope>
    <source>
        <strain>GEY</strain>
        <strain evidence="10">DSM 9560</strain>
    </source>
</reference>
<dbReference type="Pfam" id="PF18962">
    <property type="entry name" value="Por_Secre_tail"/>
    <property type="match status" value="1"/>
</dbReference>
<protein>
    <submittedName>
        <fullName evidence="9">Por secretion system C-terminal sorting domain-containing protein</fullName>
    </submittedName>
</protein>
<evidence type="ECO:0000256" key="1">
    <source>
        <dbReference type="ARBA" id="ARBA00007072"/>
    </source>
</evidence>
<accession>A0A1I2D3R8</accession>
<evidence type="ECO:0000256" key="4">
    <source>
        <dbReference type="ARBA" id="ARBA00023295"/>
    </source>
</evidence>
<sequence>MKKLLPIILLAISYLEGFSVPTQISDFIRIDQFGYRTKAKKVAVIINPLVGFNANQSFNPSVAANQYQVRKWDNDEVVFTGTLEVWNNGVTDPSSGDRAWWFDFSSVNAVGSYYIYDVGNRVGSFKFDIRDDVYSDLLRVALRMFYYNRCNAEKKLEHAGVNYVDGASFVGAGQDREARSERDRNNPATAKDLSGGWWDAGDYNKYTTFAHSPMHQLLEAYEHNPTIWGDNNKIPESGNGIPDLIDEVKWELDWLKKMQLPEGNALIKVGNLKDTDGPLPPSTDRRPRYYYPNGCSSATISLASIFAHAAITLKTIPAFIDYANDLQQRAISAYRHYNMNPKQTDCDNGNIQAGDADWDIKTQEKVKIQTAVYLYALTGENTYKETVEKEYRTVVDEIVWWGPYNVTVTEALLYFTRLPNVSNEIANAIRNSKIQATNQDFYKWNTKDPYRAFMRNETYHWGSLNTRANTAILNMNMITYNLDPANHEIYRQRAEEILHYFHGVNPLNTVYLSNMPMYGAEKSLNEIYHSWFKDGSAWDNPQSAKGGPAPGYVPGGPNKDYKPGQGSCILSPPCNQPVQKSYRDWNGIWPDASWEVTEPAIYYQSAYIKALSYFATASNTDLPLPSNTIPTGVKKNEIPENQLKVFPNPSKNKVQIQFITSKSEDTNISITDVTGKILKEINYTFTAQEANCEIEISQFSRGIYLIHLATNQLYGVKKLVVE</sequence>
<dbReference type="EMBL" id="FONY01000006">
    <property type="protein sequence ID" value="SFE75125.1"/>
    <property type="molecule type" value="Genomic_DNA"/>
</dbReference>
<feature type="domain" description="Cellulase Ig-like" evidence="7">
    <location>
        <begin position="28"/>
        <end position="115"/>
    </location>
</feature>
<dbReference type="Gene3D" id="1.50.10.10">
    <property type="match status" value="1"/>
</dbReference>
<dbReference type="InterPro" id="IPR026444">
    <property type="entry name" value="Secre_tail"/>
</dbReference>
<dbReference type="Pfam" id="PF02927">
    <property type="entry name" value="CelD_N"/>
    <property type="match status" value="1"/>
</dbReference>
<keyword evidence="10" id="KW-1185">Reference proteome</keyword>
<dbReference type="OrthoDB" id="9808897at2"/>